<dbReference type="OrthoDB" id="434647at2759"/>
<evidence type="ECO:0000256" key="5">
    <source>
        <dbReference type="ARBA" id="ARBA00022833"/>
    </source>
</evidence>
<dbReference type="Proteomes" id="UP001154078">
    <property type="component" value="Chromosome 5"/>
</dbReference>
<dbReference type="EMBL" id="OV121136">
    <property type="protein sequence ID" value="CAH0557799.1"/>
    <property type="molecule type" value="Genomic_DNA"/>
</dbReference>
<dbReference type="InterPro" id="IPR051868">
    <property type="entry name" value="ZN346_ZMAT4"/>
</dbReference>
<dbReference type="InterPro" id="IPR036236">
    <property type="entry name" value="Znf_C2H2_sf"/>
</dbReference>
<feature type="domain" description="U1-type" evidence="9">
    <location>
        <begin position="81"/>
        <end position="115"/>
    </location>
</feature>
<evidence type="ECO:0000256" key="7">
    <source>
        <dbReference type="SAM" id="Phobius"/>
    </source>
</evidence>
<evidence type="ECO:0000256" key="3">
    <source>
        <dbReference type="ARBA" id="ARBA00022737"/>
    </source>
</evidence>
<dbReference type="InterPro" id="IPR003604">
    <property type="entry name" value="Matrin/U1-like-C_Znf_C2H2"/>
</dbReference>
<evidence type="ECO:0000256" key="4">
    <source>
        <dbReference type="ARBA" id="ARBA00022771"/>
    </source>
</evidence>
<feature type="domain" description="C2H2-type" evidence="8">
    <location>
        <begin position="84"/>
        <end position="108"/>
    </location>
</feature>
<feature type="transmembrane region" description="Helical" evidence="7">
    <location>
        <begin position="129"/>
        <end position="151"/>
    </location>
</feature>
<dbReference type="Gene3D" id="3.30.160.60">
    <property type="entry name" value="Classic Zinc Finger"/>
    <property type="match status" value="2"/>
</dbReference>
<evidence type="ECO:0000256" key="1">
    <source>
        <dbReference type="ARBA" id="ARBA00004123"/>
    </source>
</evidence>
<evidence type="ECO:0000313" key="10">
    <source>
        <dbReference type="EMBL" id="CAH0557799.1"/>
    </source>
</evidence>
<keyword evidence="4" id="KW-0863">Zinc-finger</keyword>
<dbReference type="Pfam" id="PF12874">
    <property type="entry name" value="zf-met"/>
    <property type="match status" value="2"/>
</dbReference>
<dbReference type="AlphaFoldDB" id="A0A9P0B8Y7"/>
<comment type="subcellular location">
    <subcellularLocation>
        <location evidence="1">Nucleus</location>
    </subcellularLocation>
</comment>
<dbReference type="GO" id="GO:0003676">
    <property type="term" value="F:nucleic acid binding"/>
    <property type="evidence" value="ECO:0007669"/>
    <property type="project" value="InterPro"/>
</dbReference>
<accession>A0A9P0B8Y7</accession>
<organism evidence="10 11">
    <name type="scientific">Brassicogethes aeneus</name>
    <name type="common">Rape pollen beetle</name>
    <name type="synonym">Meligethes aeneus</name>
    <dbReference type="NCBI Taxonomy" id="1431903"/>
    <lineage>
        <taxon>Eukaryota</taxon>
        <taxon>Metazoa</taxon>
        <taxon>Ecdysozoa</taxon>
        <taxon>Arthropoda</taxon>
        <taxon>Hexapoda</taxon>
        <taxon>Insecta</taxon>
        <taxon>Pterygota</taxon>
        <taxon>Neoptera</taxon>
        <taxon>Endopterygota</taxon>
        <taxon>Coleoptera</taxon>
        <taxon>Polyphaga</taxon>
        <taxon>Cucujiformia</taxon>
        <taxon>Nitidulidae</taxon>
        <taxon>Meligethinae</taxon>
        <taxon>Brassicogethes</taxon>
    </lineage>
</organism>
<keyword evidence="11" id="KW-1185">Reference proteome</keyword>
<gene>
    <name evidence="10" type="ORF">MELIAE_LOCUS8419</name>
</gene>
<sequence>MCSVAENKIVYSGVEELSNSEENNNNNYDENNTFAEEFQDEFGEQTTPLCCEICNIKVTSAKILQRHLDGRKHKMRSERKGKSYYCDLCDLTANSETQLNIHMSSSKHKSKITKKEYSEFTNLSANSKALWILIFCLLCIFLNLLLLFRLYL</sequence>
<evidence type="ECO:0000256" key="2">
    <source>
        <dbReference type="ARBA" id="ARBA00022723"/>
    </source>
</evidence>
<keyword evidence="7" id="KW-0472">Membrane</keyword>
<dbReference type="SUPFAM" id="SSF57667">
    <property type="entry name" value="beta-beta-alpha zinc fingers"/>
    <property type="match status" value="2"/>
</dbReference>
<dbReference type="PANTHER" id="PTHR46144:SF6">
    <property type="entry name" value="C2H2-TYPE DOMAIN-CONTAINING PROTEIN"/>
    <property type="match status" value="1"/>
</dbReference>
<evidence type="ECO:0000259" key="8">
    <source>
        <dbReference type="SMART" id="SM00355"/>
    </source>
</evidence>
<dbReference type="PANTHER" id="PTHR46144">
    <property type="entry name" value="ZINC FINGER PROTEIN 385B-LIKE"/>
    <property type="match status" value="1"/>
</dbReference>
<evidence type="ECO:0000259" key="9">
    <source>
        <dbReference type="SMART" id="SM00451"/>
    </source>
</evidence>
<dbReference type="SMART" id="SM00451">
    <property type="entry name" value="ZnF_U1"/>
    <property type="match status" value="2"/>
</dbReference>
<protein>
    <submittedName>
        <fullName evidence="10">Uncharacterized protein</fullName>
    </submittedName>
</protein>
<dbReference type="GO" id="GO:0008270">
    <property type="term" value="F:zinc ion binding"/>
    <property type="evidence" value="ECO:0007669"/>
    <property type="project" value="UniProtKB-KW"/>
</dbReference>
<keyword evidence="3" id="KW-0677">Repeat</keyword>
<name>A0A9P0B8Y7_BRAAE</name>
<proteinExistence type="predicted"/>
<dbReference type="InterPro" id="IPR013087">
    <property type="entry name" value="Znf_C2H2_type"/>
</dbReference>
<keyword evidence="7" id="KW-1133">Transmembrane helix</keyword>
<feature type="domain" description="C2H2-type" evidence="8">
    <location>
        <begin position="49"/>
        <end position="73"/>
    </location>
</feature>
<keyword evidence="2" id="KW-0479">Metal-binding</keyword>
<evidence type="ECO:0000313" key="11">
    <source>
        <dbReference type="Proteomes" id="UP001154078"/>
    </source>
</evidence>
<dbReference type="GO" id="GO:0005634">
    <property type="term" value="C:nucleus"/>
    <property type="evidence" value="ECO:0007669"/>
    <property type="project" value="UniProtKB-SubCell"/>
</dbReference>
<feature type="domain" description="U1-type" evidence="9">
    <location>
        <begin position="46"/>
        <end position="80"/>
    </location>
</feature>
<reference evidence="10" key="1">
    <citation type="submission" date="2021-12" db="EMBL/GenBank/DDBJ databases">
        <authorList>
            <person name="King R."/>
        </authorList>
    </citation>
    <scope>NUCLEOTIDE SEQUENCE</scope>
</reference>
<keyword evidence="6" id="KW-0539">Nucleus</keyword>
<evidence type="ECO:0000256" key="6">
    <source>
        <dbReference type="ARBA" id="ARBA00023242"/>
    </source>
</evidence>
<keyword evidence="5" id="KW-0862">Zinc</keyword>
<dbReference type="SMART" id="SM00355">
    <property type="entry name" value="ZnF_C2H2"/>
    <property type="match status" value="2"/>
</dbReference>
<keyword evidence="7" id="KW-0812">Transmembrane</keyword>